<reference evidence="1 2" key="1">
    <citation type="submission" date="2016-10" db="EMBL/GenBank/DDBJ databases">
        <authorList>
            <person name="Varghese N."/>
            <person name="Submissions S."/>
        </authorList>
    </citation>
    <scope>NUCLEOTIDE SEQUENCE [LARGE SCALE GENOMIC DNA]</scope>
    <source>
        <strain evidence="1 2">DSM 18327</strain>
    </source>
</reference>
<evidence type="ECO:0000313" key="1">
    <source>
        <dbReference type="EMBL" id="SEC82704.1"/>
    </source>
</evidence>
<gene>
    <name evidence="1" type="ORF">SAMN05216205_3373</name>
</gene>
<protein>
    <submittedName>
        <fullName evidence="1">Uncharacterized protein</fullName>
    </submittedName>
</protein>
<accession>A0ABY0Y2L5</accession>
<sequence length="76" mass="8585">MNQKKAPPGISPDGAFAFSRRAHPRKPALKLPFLQQLKAFSNLVDDGRRDVQARPVNRSLIFLPGLNKSIFILFNR</sequence>
<name>A0ABY0Y2L5_9PSED</name>
<organism evidence="1 2">
    <name type="scientific">Pseudomonas mohnii</name>
    <dbReference type="NCBI Taxonomy" id="395600"/>
    <lineage>
        <taxon>Bacteria</taxon>
        <taxon>Pseudomonadati</taxon>
        <taxon>Pseudomonadota</taxon>
        <taxon>Gammaproteobacteria</taxon>
        <taxon>Pseudomonadales</taxon>
        <taxon>Pseudomonadaceae</taxon>
        <taxon>Pseudomonas</taxon>
    </lineage>
</organism>
<dbReference type="EMBL" id="FNRV01000001">
    <property type="protein sequence ID" value="SEC82704.1"/>
    <property type="molecule type" value="Genomic_DNA"/>
</dbReference>
<dbReference type="Proteomes" id="UP000199665">
    <property type="component" value="Unassembled WGS sequence"/>
</dbReference>
<comment type="caution">
    <text evidence="1">The sequence shown here is derived from an EMBL/GenBank/DDBJ whole genome shotgun (WGS) entry which is preliminary data.</text>
</comment>
<proteinExistence type="predicted"/>
<evidence type="ECO:0000313" key="2">
    <source>
        <dbReference type="Proteomes" id="UP000199665"/>
    </source>
</evidence>
<keyword evidence="2" id="KW-1185">Reference proteome</keyword>